<gene>
    <name evidence="7" type="ORF">GH807_03690</name>
</gene>
<sequence>MEKRKNLLSKMILSIGLPIAILFAVMVGILFFAENQFDDIQSLILLTGGIGLVIMIGIIIFAMTNISNKISKLAEAADRLATGDIDVDVNIQNSNDQLGDLGLAITTVAENIKTISIAAKKMADGDLSVEILPNSEKDLLGKSLLTISNSVKQLETETATTAGLAKIGNFDKRVNVKELSGDYKTLIENVNTTMDAITGKMELYLAIVDALPYRVTTMDKDRKIIFVNKTLEDLMKLTGAAENRESIYGVDCNTCNLDMCNTEDCGIRRLLEKGLTEYPFEFMNRFYRMDTVDMKDKNGDSIGFVEISHDTTPTMSVNVYTEREVKRLASNLLNMADGDFDFDMNIAEVGEYTVEINNEFKTIELSLGLVKKSIGTLIENATQLTTAAIEGKLEIRADETKFKGSWKELIGGMNDILEEVSKPLKEVSEVFPLLLVGNLKATVNGSYQGEFEKLKQSVNNVGKVLDFVISDISNVTGQMADGNLNVENIREYDGDFNAISIAINEIIKSLNLLLGNIDDAAQQVTAGSNQVSDASQSLAQGSTEQASSVQELSASIAEIADQTKNNAVNANRAKELTTDVQEYAAKGNAQMSEMQNSMAEINKSSSDISKIIKVIDDIAFQTNILALNAAVEAARAGQHGKGFAVVAEEVRTLAARSAEAAKETSGLIEGSIDKVEAGTKIADETAAALDKIVEGIVKVTDLVGKIAEDSNEQASGIAQVNMGIEQVAQVVQNNSATAEQSAAASEELSSQAQILKEMIGQFQLRK</sequence>
<dbReference type="PANTHER" id="PTHR43531:SF11">
    <property type="entry name" value="METHYL-ACCEPTING CHEMOTAXIS PROTEIN 3"/>
    <property type="match status" value="1"/>
</dbReference>
<dbReference type="InterPro" id="IPR035965">
    <property type="entry name" value="PAS-like_dom_sf"/>
</dbReference>
<dbReference type="Pfam" id="PF18947">
    <property type="entry name" value="HAMP_2"/>
    <property type="match status" value="1"/>
</dbReference>
<comment type="caution">
    <text evidence="7">The sequence shown here is derived from an EMBL/GenBank/DDBJ whole genome shotgun (WGS) entry which is preliminary data.</text>
</comment>
<protein>
    <submittedName>
        <fullName evidence="7">HAMP domain-containing protein</fullName>
    </submittedName>
</protein>
<dbReference type="SUPFAM" id="SSF58104">
    <property type="entry name" value="Methyl-accepting chemotaxis protein (MCP) signaling domain"/>
    <property type="match status" value="2"/>
</dbReference>
<keyword evidence="4" id="KW-0472">Membrane</keyword>
<feature type="transmembrane region" description="Helical" evidence="4">
    <location>
        <begin position="44"/>
        <end position="63"/>
    </location>
</feature>
<dbReference type="Proteomes" id="UP000653358">
    <property type="component" value="Unassembled WGS sequence"/>
</dbReference>
<dbReference type="SMART" id="SM00283">
    <property type="entry name" value="MA"/>
    <property type="match status" value="1"/>
</dbReference>
<dbReference type="CDD" id="cd11386">
    <property type="entry name" value="MCP_signal"/>
    <property type="match status" value="1"/>
</dbReference>
<evidence type="ECO:0000259" key="5">
    <source>
        <dbReference type="PROSITE" id="PS50111"/>
    </source>
</evidence>
<dbReference type="Pfam" id="PF00672">
    <property type="entry name" value="HAMP"/>
    <property type="match status" value="1"/>
</dbReference>
<dbReference type="Pfam" id="PF00015">
    <property type="entry name" value="MCPsignal"/>
    <property type="match status" value="1"/>
</dbReference>
<dbReference type="InterPro" id="IPR003660">
    <property type="entry name" value="HAMP_dom"/>
</dbReference>
<dbReference type="CDD" id="cd06225">
    <property type="entry name" value="HAMP"/>
    <property type="match status" value="1"/>
</dbReference>
<dbReference type="Gene3D" id="1.20.120.1530">
    <property type="match status" value="1"/>
</dbReference>
<name>A0ABR6WIR2_9FIRM</name>
<dbReference type="InterPro" id="IPR004090">
    <property type="entry name" value="Chemotax_Me-accpt_rcpt"/>
</dbReference>
<keyword evidence="1" id="KW-0145">Chemotaxis</keyword>
<dbReference type="EMBL" id="WJBB01000003">
    <property type="protein sequence ID" value="MBC3796151.1"/>
    <property type="molecule type" value="Genomic_DNA"/>
</dbReference>
<evidence type="ECO:0000256" key="4">
    <source>
        <dbReference type="SAM" id="Phobius"/>
    </source>
</evidence>
<proteinExistence type="inferred from homology"/>
<dbReference type="Gene3D" id="3.30.450.20">
    <property type="entry name" value="PAS domain"/>
    <property type="match status" value="1"/>
</dbReference>
<dbReference type="SUPFAM" id="SSF55785">
    <property type="entry name" value="PYP-like sensor domain (PAS domain)"/>
    <property type="match status" value="1"/>
</dbReference>
<feature type="domain" description="Methyl-accepting transducer" evidence="5">
    <location>
        <begin position="520"/>
        <end position="749"/>
    </location>
</feature>
<dbReference type="PROSITE" id="PS50111">
    <property type="entry name" value="CHEMOTAXIS_TRANSDUC_2"/>
    <property type="match status" value="1"/>
</dbReference>
<feature type="domain" description="HAMP" evidence="6">
    <location>
        <begin position="64"/>
        <end position="117"/>
    </location>
</feature>
<evidence type="ECO:0000256" key="2">
    <source>
        <dbReference type="ARBA" id="ARBA00029447"/>
    </source>
</evidence>
<feature type="transmembrane region" description="Helical" evidence="4">
    <location>
        <begin position="12"/>
        <end position="32"/>
    </location>
</feature>
<dbReference type="SUPFAM" id="SSF158472">
    <property type="entry name" value="HAMP domain-like"/>
    <property type="match status" value="1"/>
</dbReference>
<dbReference type="InterPro" id="IPR051310">
    <property type="entry name" value="MCP_chemotaxis"/>
</dbReference>
<dbReference type="Gene3D" id="6.10.340.10">
    <property type="match status" value="1"/>
</dbReference>
<comment type="similarity">
    <text evidence="2">Belongs to the methyl-accepting chemotaxis (MCP) protein family.</text>
</comment>
<evidence type="ECO:0000256" key="1">
    <source>
        <dbReference type="ARBA" id="ARBA00022500"/>
    </source>
</evidence>
<dbReference type="Gene3D" id="1.10.287.950">
    <property type="entry name" value="Methyl-accepting chemotaxis protein"/>
    <property type="match status" value="1"/>
</dbReference>
<keyword evidence="4" id="KW-0812">Transmembrane</keyword>
<keyword evidence="4" id="KW-1133">Transmembrane helix</keyword>
<evidence type="ECO:0000259" key="6">
    <source>
        <dbReference type="PROSITE" id="PS50885"/>
    </source>
</evidence>
<dbReference type="PANTHER" id="PTHR43531">
    <property type="entry name" value="PROTEIN ICFG"/>
    <property type="match status" value="1"/>
</dbReference>
<dbReference type="SMART" id="SM00304">
    <property type="entry name" value="HAMP"/>
    <property type="match status" value="3"/>
</dbReference>
<evidence type="ECO:0000313" key="8">
    <source>
        <dbReference type="Proteomes" id="UP000653358"/>
    </source>
</evidence>
<evidence type="ECO:0000313" key="7">
    <source>
        <dbReference type="EMBL" id="MBC3796151.1"/>
    </source>
</evidence>
<evidence type="ECO:0000256" key="3">
    <source>
        <dbReference type="PROSITE-ProRule" id="PRU00284"/>
    </source>
</evidence>
<keyword evidence="3" id="KW-0807">Transducer</keyword>
<dbReference type="PROSITE" id="PS50885">
    <property type="entry name" value="HAMP"/>
    <property type="match status" value="1"/>
</dbReference>
<reference evidence="7 8" key="1">
    <citation type="journal article" date="2020" name="mSystems">
        <title>Defining Genomic and Predicted Metabolic Features of the Acetobacterium Genus.</title>
        <authorList>
            <person name="Ross D.E."/>
            <person name="Marshall C.W."/>
            <person name="Gulliver D."/>
            <person name="May H.D."/>
            <person name="Norman R.S."/>
        </authorList>
    </citation>
    <scope>NUCLEOTIDE SEQUENCE [LARGE SCALE GENOMIC DNA]</scope>
    <source>
        <strain evidence="7 8">DSM 9173</strain>
    </source>
</reference>
<accession>A0ABR6WIR2</accession>
<dbReference type="PRINTS" id="PR00260">
    <property type="entry name" value="CHEMTRNSDUCR"/>
</dbReference>
<keyword evidence="8" id="KW-1185">Reference proteome</keyword>
<dbReference type="RefSeq" id="WP_148602789.1">
    <property type="nucleotide sequence ID" value="NZ_RXYB01000004.1"/>
</dbReference>
<organism evidence="7 8">
    <name type="scientific">Acetobacterium tundrae</name>
    <dbReference type="NCBI Taxonomy" id="132932"/>
    <lineage>
        <taxon>Bacteria</taxon>
        <taxon>Bacillati</taxon>
        <taxon>Bacillota</taxon>
        <taxon>Clostridia</taxon>
        <taxon>Eubacteriales</taxon>
        <taxon>Eubacteriaceae</taxon>
        <taxon>Acetobacterium</taxon>
    </lineage>
</organism>
<dbReference type="InterPro" id="IPR004089">
    <property type="entry name" value="MCPsignal_dom"/>
</dbReference>